<dbReference type="InterPro" id="IPR042301">
    <property type="entry name" value="GH115_sf"/>
</dbReference>
<dbReference type="InParanoid" id="A0A409W3F1"/>
<accession>A0A409W3F1</accession>
<dbReference type="Proteomes" id="UP000284706">
    <property type="component" value="Unassembled WGS sequence"/>
</dbReference>
<dbReference type="Pfam" id="PF17829">
    <property type="entry name" value="GH115_C"/>
    <property type="match status" value="1"/>
</dbReference>
<dbReference type="AlphaFoldDB" id="A0A409W3F1"/>
<name>A0A409W3F1_9AGAR</name>
<evidence type="ECO:0000313" key="4">
    <source>
        <dbReference type="EMBL" id="PPQ73060.1"/>
    </source>
</evidence>
<dbReference type="Gene3D" id="1.20.58.2150">
    <property type="match status" value="1"/>
</dbReference>
<dbReference type="OrthoDB" id="4849794at2759"/>
<keyword evidence="2" id="KW-0732">Signal</keyword>
<keyword evidence="5" id="KW-1185">Reference proteome</keyword>
<gene>
    <name evidence="4" type="ORF">CVT26_014652</name>
</gene>
<protein>
    <recommendedName>
        <fullName evidence="3">Gylcosyl hydrolase 115 C-terminal domain-containing protein</fullName>
    </recommendedName>
</protein>
<evidence type="ECO:0000256" key="1">
    <source>
        <dbReference type="ARBA" id="ARBA00022801"/>
    </source>
</evidence>
<dbReference type="InterPro" id="IPR031924">
    <property type="entry name" value="GH115"/>
</dbReference>
<dbReference type="GO" id="GO:0016787">
    <property type="term" value="F:hydrolase activity"/>
    <property type="evidence" value="ECO:0007669"/>
    <property type="project" value="UniProtKB-KW"/>
</dbReference>
<dbReference type="InterPro" id="IPR029018">
    <property type="entry name" value="Hex-like_dom2"/>
</dbReference>
<keyword evidence="1" id="KW-0378">Hydrolase</keyword>
<dbReference type="Gene3D" id="2.60.120.1620">
    <property type="match status" value="1"/>
</dbReference>
<evidence type="ECO:0000313" key="5">
    <source>
        <dbReference type="Proteomes" id="UP000284706"/>
    </source>
</evidence>
<dbReference type="Gene3D" id="3.20.20.520">
    <property type="entry name" value="Glycosyl hydrolase family 115"/>
    <property type="match status" value="1"/>
</dbReference>
<feature type="signal peptide" evidence="2">
    <location>
        <begin position="1"/>
        <end position="20"/>
    </location>
</feature>
<dbReference type="InterPro" id="IPR041437">
    <property type="entry name" value="GH115_C"/>
</dbReference>
<dbReference type="PANTHER" id="PTHR37842:SF2">
    <property type="entry name" value="GYLCOSYL HYDROLASE 115 C-TERMINAL DOMAIN-CONTAINING PROTEIN"/>
    <property type="match status" value="1"/>
</dbReference>
<comment type="caution">
    <text evidence="4">The sequence shown here is derived from an EMBL/GenBank/DDBJ whole genome shotgun (WGS) entry which is preliminary data.</text>
</comment>
<evidence type="ECO:0000256" key="2">
    <source>
        <dbReference type="SAM" id="SignalP"/>
    </source>
</evidence>
<evidence type="ECO:0000259" key="3">
    <source>
        <dbReference type="Pfam" id="PF17829"/>
    </source>
</evidence>
<dbReference type="STRING" id="231916.A0A409W3F1"/>
<dbReference type="PANTHER" id="PTHR37842">
    <property type="match status" value="1"/>
</dbReference>
<organism evidence="4 5">
    <name type="scientific">Gymnopilus dilepis</name>
    <dbReference type="NCBI Taxonomy" id="231916"/>
    <lineage>
        <taxon>Eukaryota</taxon>
        <taxon>Fungi</taxon>
        <taxon>Dikarya</taxon>
        <taxon>Basidiomycota</taxon>
        <taxon>Agaricomycotina</taxon>
        <taxon>Agaricomycetes</taxon>
        <taxon>Agaricomycetidae</taxon>
        <taxon>Agaricales</taxon>
        <taxon>Agaricineae</taxon>
        <taxon>Hymenogastraceae</taxon>
        <taxon>Gymnopilus</taxon>
    </lineage>
</organism>
<feature type="chain" id="PRO_5019546313" description="Gylcosyl hydrolase 115 C-terminal domain-containing protein" evidence="2">
    <location>
        <begin position="21"/>
        <end position="1015"/>
    </location>
</feature>
<feature type="domain" description="Gylcosyl hydrolase 115 C-terminal" evidence="3">
    <location>
        <begin position="832"/>
        <end position="1011"/>
    </location>
</feature>
<dbReference type="Pfam" id="PF15979">
    <property type="entry name" value="Glyco_hydro_115"/>
    <property type="match status" value="1"/>
</dbReference>
<sequence length="1015" mass="110855">MLRAFSCLLGTLALLHGANAIGQTTCVSFTSSKDSFAIVNNHKAASILISPDDWPGVQRAAFDFQADVQRVSSVKPSLTNYTVPTSPAASKPPASAPVIIGTLGKSSLIDHIVNASNIDVSSIEGKWEAFLTRVVSNPLPGVSSAYVIIGADKRGTIFALYDHSEQIGVSPWYWWADVPTTTHSNIFVSNSGCSHGSPSVKYRGIFLNDEQPALQNWAMEKFTNGTGAPGTNSPFNHFFYTKLFELILRLKANFLWPAQWSSAFGTDDPQNQFLADWYGVVMGTSHQEPMMRSTPVEFSEFGSGPWDYTTNSANINKFWLEGAERAKPFESVYTMGMRGFGDLPLAETTDISLLQGVINNQTEILQSVYNESDVSNIPQVWCLYKEVEGYYDDGMKVADYITLLWTDDNWGNIRRLPTLDERNRTGGAGIYYHLDYVGSPRDYKWITTTQIEKVYQQTSLAIQRQADRLWILNVGDLKPYERETEFFLTYGWNASIWNQDNIHSFVSQWATREFDLTADHAALVTSIVGNLTRFNARRKPELVANTTYSLTNYREADNLLAEWSALEAASTSVYNSLSKDKQPAFFQLVHHPVLAGNNLNQMYVAAGKNNLRASQAFLSTNQLADKTQQLFENDFTFEEQYHALLNGTLVRNSSILRCGSTEIGPTDLGYYYWQQPMTNTMPPITRVQSKKQALPGVMRIAPEGNPGAWPGDNPFQCAAGYNCGPPTLTIDNFSPIANRYVDVGAGGPQPFTFSVSSNVSWLSFSPSKGSISPNNPEQRVFINVDWSKLSGGNSFAVVNFNASAPGEFPLGPEQVAVTFIATKNSPSSGFKGFVEGTGVVSIEAAHATRKSTVQGISWTEIPGLGRTLSAVTPLPLQDTTFSAGAGPTLEYDFFTFDSKSGSGNVTVNVLLTTALNSNTDQNPLSYAVSIDSQPAVTVVPIGPEPPGGVPNGWDGVNGWVANNIISTATTFNSVNPGAHTLKISMITPAVAIQKIIIDAGGLQSSYLGPPESITI</sequence>
<dbReference type="Gene3D" id="3.30.379.10">
    <property type="entry name" value="Chitobiase/beta-hexosaminidase domain 2-like"/>
    <property type="match status" value="1"/>
</dbReference>
<dbReference type="EMBL" id="NHYE01005425">
    <property type="protein sequence ID" value="PPQ73060.1"/>
    <property type="molecule type" value="Genomic_DNA"/>
</dbReference>
<reference evidence="4 5" key="1">
    <citation type="journal article" date="2018" name="Evol. Lett.">
        <title>Horizontal gene cluster transfer increased hallucinogenic mushroom diversity.</title>
        <authorList>
            <person name="Reynolds H.T."/>
            <person name="Vijayakumar V."/>
            <person name="Gluck-Thaler E."/>
            <person name="Korotkin H.B."/>
            <person name="Matheny P.B."/>
            <person name="Slot J.C."/>
        </authorList>
    </citation>
    <scope>NUCLEOTIDE SEQUENCE [LARGE SCALE GENOMIC DNA]</scope>
    <source>
        <strain evidence="4 5">SRW20</strain>
    </source>
</reference>
<proteinExistence type="predicted"/>